<comment type="similarity">
    <text evidence="1">Belongs to the CdaR family.</text>
</comment>
<evidence type="ECO:0000313" key="6">
    <source>
        <dbReference type="Proteomes" id="UP000003111"/>
    </source>
</evidence>
<dbReference type="InterPro" id="IPR025736">
    <property type="entry name" value="PucR_C-HTH_dom"/>
</dbReference>
<dbReference type="PANTHER" id="PTHR33744">
    <property type="entry name" value="CARBOHYDRATE DIACID REGULATOR"/>
    <property type="match status" value="1"/>
</dbReference>
<proteinExistence type="inferred from homology"/>
<feature type="domain" description="CdaR GGDEF-like" evidence="4">
    <location>
        <begin position="182"/>
        <end position="297"/>
    </location>
</feature>
<feature type="domain" description="PucR C-terminal helix-turn-helix" evidence="2">
    <location>
        <begin position="347"/>
        <end position="401"/>
    </location>
</feature>
<gene>
    <name evidence="5" type="ORF">HMPREF0063_12127</name>
</gene>
<dbReference type="PANTHER" id="PTHR33744:SF1">
    <property type="entry name" value="DNA-BINDING TRANSCRIPTIONAL ACTIVATOR ADER"/>
    <property type="match status" value="1"/>
</dbReference>
<dbReference type="AlphaFoldDB" id="E2SCG5"/>
<keyword evidence="6" id="KW-1185">Reference proteome</keyword>
<evidence type="ECO:0000259" key="2">
    <source>
        <dbReference type="Pfam" id="PF13556"/>
    </source>
</evidence>
<evidence type="ECO:0000259" key="4">
    <source>
        <dbReference type="Pfam" id="PF17853"/>
    </source>
</evidence>
<dbReference type="STRING" id="585531.HMPREF0063_12127"/>
<dbReference type="Pfam" id="PF17853">
    <property type="entry name" value="GGDEF_2"/>
    <property type="match status" value="1"/>
</dbReference>
<reference evidence="5" key="1">
    <citation type="submission" date="2010-08" db="EMBL/GenBank/DDBJ databases">
        <authorList>
            <person name="Muzny D."/>
            <person name="Qin X."/>
            <person name="Buhay C."/>
            <person name="Dugan-Rocha S."/>
            <person name="Ding Y."/>
            <person name="Chen G."/>
            <person name="Hawes A."/>
            <person name="Holder M."/>
            <person name="Jhangiani S."/>
            <person name="Johnson A."/>
            <person name="Khan Z."/>
            <person name="Li Z."/>
            <person name="Liu W."/>
            <person name="Liu X."/>
            <person name="Perez L."/>
            <person name="Shen H."/>
            <person name="Wang Q."/>
            <person name="Watt J."/>
            <person name="Xi L."/>
            <person name="Xin Y."/>
            <person name="Zhou J."/>
            <person name="Deng J."/>
            <person name="Jiang H."/>
            <person name="Liu Y."/>
            <person name="Qu J."/>
            <person name="Song X.-Z."/>
            <person name="Zhang L."/>
            <person name="Villasana D."/>
            <person name="Johnson A."/>
            <person name="Liu J."/>
            <person name="Liyanage D."/>
            <person name="Lorensuhewa L."/>
            <person name="Robinson T."/>
            <person name="Song A."/>
            <person name="Song B.-B."/>
            <person name="Dinh H."/>
            <person name="Thornton R."/>
            <person name="Coyle M."/>
            <person name="Francisco L."/>
            <person name="Jackson L."/>
            <person name="Javaid M."/>
            <person name="Korchina V."/>
            <person name="Kovar C."/>
            <person name="Mata R."/>
            <person name="Mathew T."/>
            <person name="Ngo R."/>
            <person name="Nguyen L."/>
            <person name="Nguyen N."/>
            <person name="Okwuonu G."/>
            <person name="Ongeri F."/>
            <person name="Pham C."/>
            <person name="Simmons D."/>
            <person name="Wilczek-Boney K."/>
            <person name="Hale W."/>
            <person name="Jakkamsetti A."/>
            <person name="Pham P."/>
            <person name="Ruth R."/>
            <person name="San Lucas F."/>
            <person name="Warren J."/>
            <person name="Zhang J."/>
            <person name="Zhao Z."/>
            <person name="Zhou C."/>
            <person name="Zhu D."/>
            <person name="Lee S."/>
            <person name="Bess C."/>
            <person name="Blankenburg K."/>
            <person name="Forbes L."/>
            <person name="Fu Q."/>
            <person name="Gubbala S."/>
            <person name="Hirani K."/>
            <person name="Jayaseelan J.C."/>
            <person name="Lara F."/>
            <person name="Munidasa M."/>
            <person name="Palculict T."/>
            <person name="Patil S."/>
            <person name="Pu L.-L."/>
            <person name="Saada N."/>
            <person name="Tang L."/>
            <person name="Weissenberger G."/>
            <person name="Zhu Y."/>
            <person name="Hemphill L."/>
            <person name="Shang Y."/>
            <person name="Youmans B."/>
            <person name="Ayvaz T."/>
            <person name="Ross M."/>
            <person name="Santibanez J."/>
            <person name="Aqrawi P."/>
            <person name="Gross S."/>
            <person name="Joshi V."/>
            <person name="Fowler G."/>
            <person name="Nazareth L."/>
            <person name="Reid J."/>
            <person name="Worley K."/>
            <person name="Petrosino J."/>
            <person name="Highlander S."/>
            <person name="Gibbs R."/>
        </authorList>
    </citation>
    <scope>NUCLEOTIDE SEQUENCE [LARGE SCALE GENOMIC DNA]</scope>
    <source>
        <strain evidence="5">DSM 15272</strain>
    </source>
</reference>
<protein>
    <recommendedName>
        <fullName evidence="7">PucR C-terminal helix-turn-helix domain-containing protein</fullName>
    </recommendedName>
</protein>
<dbReference type="InterPro" id="IPR041522">
    <property type="entry name" value="CdaR_GGDEF"/>
</dbReference>
<dbReference type="Proteomes" id="UP000003111">
    <property type="component" value="Unassembled WGS sequence"/>
</dbReference>
<dbReference type="Gene3D" id="1.10.10.2840">
    <property type="entry name" value="PucR C-terminal helix-turn-helix domain"/>
    <property type="match status" value="1"/>
</dbReference>
<evidence type="ECO:0000313" key="5">
    <source>
        <dbReference type="EMBL" id="EFQ82918.1"/>
    </source>
</evidence>
<dbReference type="eggNOG" id="COG2508">
    <property type="taxonomic scope" value="Bacteria"/>
</dbReference>
<dbReference type="InterPro" id="IPR051448">
    <property type="entry name" value="CdaR-like_regulators"/>
</dbReference>
<evidence type="ECO:0000259" key="3">
    <source>
        <dbReference type="Pfam" id="PF14361"/>
    </source>
</evidence>
<dbReference type="HOGENOM" id="CLU_051160_1_0_11"/>
<name>E2SCG5_9ACTN</name>
<accession>E2SCG5</accession>
<comment type="caution">
    <text evidence="5">The sequence shown here is derived from an EMBL/GenBank/DDBJ whole genome shotgun (WGS) entry which is preliminary data.</text>
</comment>
<organism evidence="5 6">
    <name type="scientific">Aeromicrobium marinum DSM 15272</name>
    <dbReference type="NCBI Taxonomy" id="585531"/>
    <lineage>
        <taxon>Bacteria</taxon>
        <taxon>Bacillati</taxon>
        <taxon>Actinomycetota</taxon>
        <taxon>Actinomycetes</taxon>
        <taxon>Propionibacteriales</taxon>
        <taxon>Nocardioidaceae</taxon>
        <taxon>Aeromicrobium</taxon>
    </lineage>
</organism>
<dbReference type="Pfam" id="PF14361">
    <property type="entry name" value="RsbRD_N"/>
    <property type="match status" value="1"/>
</dbReference>
<evidence type="ECO:0000256" key="1">
    <source>
        <dbReference type="ARBA" id="ARBA00006754"/>
    </source>
</evidence>
<sequence length="413" mass="43784">MSETDAALLTWVRGYVAEASREKNLDAFVAEVDAAILAETPELASNPVLVAELHASTKAQFHVFLSLLEREKQELLLPPQAVDLALSIARRQLELGVLLKVYRVAAAAVWEFFARVAAAVPAGGPDRTDVLVYLWGHGGTWINEAIEQLITVFADEREATLHGALARRTETVHALLRGDPVPVDTATSDLGHPVRGPQTALVLWTDDGDSAEAVTSLQGLATALATAAGGTAVSIPAGRREVWAWITGRVAPDVSTMREVVDAASGQIEPHVAVGQTAAGAAGFRQSHREAIAAQRLAVRSPSAGRLTAHAEHELACLVAGDDAGVRTLIGRELGGLAGAEKGLDRLRETVATFLRHGGSVDLTASQLIVHKNTVRYRLAQAEDLIGHPLTERRTEIAVALECLGPLTEPPAV</sequence>
<dbReference type="Pfam" id="PF13556">
    <property type="entry name" value="HTH_30"/>
    <property type="match status" value="1"/>
</dbReference>
<dbReference type="EMBL" id="ACLF03000006">
    <property type="protein sequence ID" value="EFQ82918.1"/>
    <property type="molecule type" value="Genomic_DNA"/>
</dbReference>
<dbReference type="InterPro" id="IPR025751">
    <property type="entry name" value="RsbRD_N_dom"/>
</dbReference>
<evidence type="ECO:0008006" key="7">
    <source>
        <dbReference type="Google" id="ProtNLM"/>
    </source>
</evidence>
<feature type="domain" description="RsbT co-antagonist protein RsbRD N-terminal" evidence="3">
    <location>
        <begin position="26"/>
        <end position="168"/>
    </location>
</feature>
<dbReference type="RefSeq" id="WP_007077219.1">
    <property type="nucleotide sequence ID" value="NZ_CM001024.1"/>
</dbReference>
<dbReference type="InterPro" id="IPR042070">
    <property type="entry name" value="PucR_C-HTH_sf"/>
</dbReference>